<dbReference type="RefSeq" id="XP_062690730.1">
    <property type="nucleotide sequence ID" value="XM_062840918.1"/>
</dbReference>
<dbReference type="GeneID" id="87878540"/>
<evidence type="ECO:0000313" key="4">
    <source>
        <dbReference type="Proteomes" id="UP001285908"/>
    </source>
</evidence>
<organism evidence="3 4">
    <name type="scientific">Neurospora hispaniola</name>
    <dbReference type="NCBI Taxonomy" id="588809"/>
    <lineage>
        <taxon>Eukaryota</taxon>
        <taxon>Fungi</taxon>
        <taxon>Dikarya</taxon>
        <taxon>Ascomycota</taxon>
        <taxon>Pezizomycotina</taxon>
        <taxon>Sordariomycetes</taxon>
        <taxon>Sordariomycetidae</taxon>
        <taxon>Sordariales</taxon>
        <taxon>Sordariaceae</taxon>
        <taxon>Neurospora</taxon>
    </lineage>
</organism>
<keyword evidence="1" id="KW-0328">Glycosyltransferase</keyword>
<dbReference type="CDD" id="cd03784">
    <property type="entry name" value="GT1_Gtf-like"/>
    <property type="match status" value="1"/>
</dbReference>
<dbReference type="InterPro" id="IPR050271">
    <property type="entry name" value="UDP-glycosyltransferase"/>
</dbReference>
<gene>
    <name evidence="3" type="ORF">B0T23DRAFT_445218</name>
</gene>
<evidence type="ECO:0000313" key="3">
    <source>
        <dbReference type="EMBL" id="KAK3489023.1"/>
    </source>
</evidence>
<dbReference type="SUPFAM" id="SSF53756">
    <property type="entry name" value="UDP-Glycosyltransferase/glycogen phosphorylase"/>
    <property type="match status" value="1"/>
</dbReference>
<dbReference type="AlphaFoldDB" id="A0AAJ0I3G0"/>
<sequence length="368" mass="41028">GRIAPEHHFSPKQHLIIDRHSVHGSVALRLIRTPLAGFCLVVVTVGGSTNSAPTLEICRTLAARGHVIEFTTLEGRADLFAAYPFVSTVHLVGRAVTPSEDRQLYKFSRWDNKTQRGRNKMIECKRFYDDQTYLVRYAPQLLHLFLWTRSMRKQAGVHSMPSLKPKPDSLVLINSFWGLEPAKDVPPLLQPVGPLLSDSYTPLDDTTHNFLNTKTSVVYVTFGTHVILTPEKVDRLMRGLCCALEQGSIDGIIWALRGPTRSKDQYTVRHLLANQHPSWLILEYAPQRAVLDHPYITLFVTHAGPSSANEALFHGVPMVSMPFYGDQIQHNLRLVAAGVAQGVDKDTFTPAQLASTISAMMVDSDGEM</sequence>
<protein>
    <recommendedName>
        <fullName evidence="5">Glycosyltransferase family 1 protein</fullName>
    </recommendedName>
</protein>
<feature type="non-terminal residue" evidence="3">
    <location>
        <position position="368"/>
    </location>
</feature>
<comment type="caution">
    <text evidence="3">The sequence shown here is derived from an EMBL/GenBank/DDBJ whole genome shotgun (WGS) entry which is preliminary data.</text>
</comment>
<reference evidence="3 4" key="1">
    <citation type="journal article" date="2023" name="Mol. Phylogenet. Evol.">
        <title>Genome-scale phylogeny and comparative genomics of the fungal order Sordariales.</title>
        <authorList>
            <person name="Hensen N."/>
            <person name="Bonometti L."/>
            <person name="Westerberg I."/>
            <person name="Brannstrom I.O."/>
            <person name="Guillou S."/>
            <person name="Cros-Aarteil S."/>
            <person name="Calhoun S."/>
            <person name="Haridas S."/>
            <person name="Kuo A."/>
            <person name="Mondo S."/>
            <person name="Pangilinan J."/>
            <person name="Riley R."/>
            <person name="LaButti K."/>
            <person name="Andreopoulos B."/>
            <person name="Lipzen A."/>
            <person name="Chen C."/>
            <person name="Yan M."/>
            <person name="Daum C."/>
            <person name="Ng V."/>
            <person name="Clum A."/>
            <person name="Steindorff A."/>
            <person name="Ohm R.A."/>
            <person name="Martin F."/>
            <person name="Silar P."/>
            <person name="Natvig D.O."/>
            <person name="Lalanne C."/>
            <person name="Gautier V."/>
            <person name="Ament-Velasquez S.L."/>
            <person name="Kruys A."/>
            <person name="Hutchinson M.I."/>
            <person name="Powell A.J."/>
            <person name="Barry K."/>
            <person name="Miller A.N."/>
            <person name="Grigoriev I.V."/>
            <person name="Debuchy R."/>
            <person name="Gladieux P."/>
            <person name="Hiltunen Thoren M."/>
            <person name="Johannesson H."/>
        </authorList>
    </citation>
    <scope>NUCLEOTIDE SEQUENCE [LARGE SCALE GENOMIC DNA]</scope>
    <source>
        <strain evidence="3 4">FGSC 10403</strain>
    </source>
</reference>
<dbReference type="PANTHER" id="PTHR48043:SF145">
    <property type="entry name" value="FI06409P-RELATED"/>
    <property type="match status" value="1"/>
</dbReference>
<proteinExistence type="predicted"/>
<dbReference type="InterPro" id="IPR002213">
    <property type="entry name" value="UDP_glucos_trans"/>
</dbReference>
<evidence type="ECO:0000256" key="2">
    <source>
        <dbReference type="ARBA" id="ARBA00022679"/>
    </source>
</evidence>
<name>A0AAJ0I3G0_9PEZI</name>
<keyword evidence="4" id="KW-1185">Reference proteome</keyword>
<feature type="non-terminal residue" evidence="3">
    <location>
        <position position="1"/>
    </location>
</feature>
<keyword evidence="2" id="KW-0808">Transferase</keyword>
<dbReference type="EMBL" id="JAULSX010000006">
    <property type="protein sequence ID" value="KAK3489023.1"/>
    <property type="molecule type" value="Genomic_DNA"/>
</dbReference>
<dbReference type="GO" id="GO:0008194">
    <property type="term" value="F:UDP-glycosyltransferase activity"/>
    <property type="evidence" value="ECO:0007669"/>
    <property type="project" value="InterPro"/>
</dbReference>
<dbReference type="Pfam" id="PF00201">
    <property type="entry name" value="UDPGT"/>
    <property type="match status" value="1"/>
</dbReference>
<dbReference type="Proteomes" id="UP001285908">
    <property type="component" value="Unassembled WGS sequence"/>
</dbReference>
<dbReference type="PANTHER" id="PTHR48043">
    <property type="entry name" value="EG:EG0003.4 PROTEIN-RELATED"/>
    <property type="match status" value="1"/>
</dbReference>
<evidence type="ECO:0008006" key="5">
    <source>
        <dbReference type="Google" id="ProtNLM"/>
    </source>
</evidence>
<dbReference type="Gene3D" id="3.40.50.2000">
    <property type="entry name" value="Glycogen Phosphorylase B"/>
    <property type="match status" value="1"/>
</dbReference>
<evidence type="ECO:0000256" key="1">
    <source>
        <dbReference type="ARBA" id="ARBA00022676"/>
    </source>
</evidence>
<accession>A0AAJ0I3G0</accession>